<dbReference type="STRING" id="1185652.USDA257_c06440"/>
<evidence type="ECO:0000313" key="2">
    <source>
        <dbReference type="Proteomes" id="UP000006180"/>
    </source>
</evidence>
<organism evidence="1 2">
    <name type="scientific">Sinorhizobium fredii (strain USDA 257)</name>
    <dbReference type="NCBI Taxonomy" id="1185652"/>
    <lineage>
        <taxon>Bacteria</taxon>
        <taxon>Pseudomonadati</taxon>
        <taxon>Pseudomonadota</taxon>
        <taxon>Alphaproteobacteria</taxon>
        <taxon>Hyphomicrobiales</taxon>
        <taxon>Rhizobiaceae</taxon>
        <taxon>Sinorhizobium/Ensifer group</taxon>
        <taxon>Sinorhizobium</taxon>
    </lineage>
</organism>
<proteinExistence type="predicted"/>
<dbReference type="AlphaFoldDB" id="I3X033"/>
<evidence type="ECO:0000313" key="1">
    <source>
        <dbReference type="EMBL" id="AFL49239.1"/>
    </source>
</evidence>
<accession>I3X033</accession>
<dbReference type="EMBL" id="CP003563">
    <property type="protein sequence ID" value="AFL49239.1"/>
    <property type="molecule type" value="Genomic_DNA"/>
</dbReference>
<dbReference type="KEGG" id="sfd:USDA257_c06440"/>
<gene>
    <name evidence="1" type="ORF">USDA257_c06440</name>
</gene>
<sequence>MRFASAIAGARTLERPRRMFGEGRRAALKTHALLRESAGFRTAREVYIKVDHCMVPLPQHAAVQSATAPSCIRAL</sequence>
<protein>
    <submittedName>
        <fullName evidence="1">Uncharacterized protein</fullName>
    </submittedName>
</protein>
<name>I3X033_SINF2</name>
<reference evidence="1 2" key="1">
    <citation type="journal article" date="2012" name="J. Bacteriol.">
        <title>Complete genome sequence of the broad-host-range strain Sinorhizobium fredii USDA257.</title>
        <authorList>
            <person name="Schuldes J."/>
            <person name="Rodriguez Orbegoso M."/>
            <person name="Schmeisser C."/>
            <person name="Krishnan H.B."/>
            <person name="Daniel R."/>
            <person name="Streit W.R."/>
        </authorList>
    </citation>
    <scope>NUCLEOTIDE SEQUENCE [LARGE SCALE GENOMIC DNA]</scope>
    <source>
        <strain evidence="1 2">USDA 257</strain>
    </source>
</reference>
<dbReference type="PATRIC" id="fig|1185652.3.peg.664"/>
<dbReference type="Proteomes" id="UP000006180">
    <property type="component" value="Chromosome"/>
</dbReference>
<dbReference type="HOGENOM" id="CLU_2669082_0_0_5"/>